<dbReference type="GO" id="GO:0046872">
    <property type="term" value="F:metal ion binding"/>
    <property type="evidence" value="ECO:0007669"/>
    <property type="project" value="UniProtKB-KW"/>
</dbReference>
<evidence type="ECO:0000313" key="11">
    <source>
        <dbReference type="Proteomes" id="UP000309984"/>
    </source>
</evidence>
<feature type="binding site" evidence="6">
    <location>
        <position position="312"/>
    </location>
    <ligand>
        <name>(S)-malate</name>
        <dbReference type="ChEBI" id="CHEBI:15589"/>
    </ligand>
</feature>
<dbReference type="Proteomes" id="UP000309984">
    <property type="component" value="Unassembled WGS sequence"/>
</dbReference>
<keyword evidence="11" id="KW-1185">Reference proteome</keyword>
<dbReference type="InterPro" id="IPR045213">
    <property type="entry name" value="Malic_NAD-bd_bact_type"/>
</dbReference>
<dbReference type="SMART" id="SM00919">
    <property type="entry name" value="Malic_M"/>
    <property type="match status" value="1"/>
</dbReference>
<dbReference type="PANTHER" id="PTHR43237:SF4">
    <property type="entry name" value="NADP-DEPENDENT MALIC ENZYME"/>
    <property type="match status" value="1"/>
</dbReference>
<comment type="similarity">
    <text evidence="2">Belongs to the malic enzymes family.</text>
</comment>
<keyword evidence="4" id="KW-0560">Oxidoreductase</keyword>
<dbReference type="EMBL" id="POTM01000037">
    <property type="protein sequence ID" value="TLH66659.1"/>
    <property type="molecule type" value="Genomic_DNA"/>
</dbReference>
<evidence type="ECO:0000259" key="9">
    <source>
        <dbReference type="SMART" id="SM01274"/>
    </source>
</evidence>
<name>A0AA94UH23_9MYCO</name>
<gene>
    <name evidence="10" type="ORF">C1S79_15540</name>
</gene>
<dbReference type="InterPro" id="IPR015884">
    <property type="entry name" value="Malic_enzyme_CS"/>
</dbReference>
<dbReference type="InterPro" id="IPR037062">
    <property type="entry name" value="Malic_N_dom_sf"/>
</dbReference>
<feature type="binding site" evidence="7">
    <location>
        <position position="132"/>
    </location>
    <ligand>
        <name>a divalent metal cation</name>
        <dbReference type="ChEBI" id="CHEBI:60240"/>
    </ligand>
</feature>
<dbReference type="SUPFAM" id="SSF53223">
    <property type="entry name" value="Aminoacid dehydrogenase-like, N-terminal domain"/>
    <property type="match status" value="1"/>
</dbReference>
<feature type="binding site" evidence="6">
    <location>
        <position position="283"/>
    </location>
    <ligand>
        <name>(S)-malate</name>
        <dbReference type="ChEBI" id="CHEBI:15589"/>
    </ligand>
</feature>
<evidence type="ECO:0000256" key="6">
    <source>
        <dbReference type="PIRSR" id="PIRSR000106-2"/>
    </source>
</evidence>
<evidence type="ECO:0000256" key="3">
    <source>
        <dbReference type="ARBA" id="ARBA00022723"/>
    </source>
</evidence>
<feature type="domain" description="Malic enzyme N-terminal" evidence="9">
    <location>
        <begin position="14"/>
        <end position="147"/>
    </location>
</feature>
<evidence type="ECO:0000256" key="7">
    <source>
        <dbReference type="PIRSR" id="PIRSR000106-3"/>
    </source>
</evidence>
<dbReference type="Gene3D" id="3.40.50.720">
    <property type="entry name" value="NAD(P)-binding Rossmann-like Domain"/>
    <property type="match status" value="1"/>
</dbReference>
<feature type="active site" description="Proton donor" evidence="5">
    <location>
        <position position="35"/>
    </location>
</feature>
<dbReference type="SMART" id="SM01274">
    <property type="entry name" value="malic"/>
    <property type="match status" value="1"/>
</dbReference>
<comment type="cofactor">
    <cofactor evidence="7">
        <name>Mg(2+)</name>
        <dbReference type="ChEBI" id="CHEBI:18420"/>
    </cofactor>
    <cofactor evidence="7">
        <name>Mn(2+)</name>
        <dbReference type="ChEBI" id="CHEBI:29035"/>
    </cofactor>
    <text evidence="7">Divalent metal cations. Prefers magnesium or manganese.</text>
</comment>
<dbReference type="PROSITE" id="PS00331">
    <property type="entry name" value="MALIC_ENZYMES"/>
    <property type="match status" value="1"/>
</dbReference>
<dbReference type="PIRSF" id="PIRSF000106">
    <property type="entry name" value="ME"/>
    <property type="match status" value="1"/>
</dbReference>
<evidence type="ECO:0000256" key="4">
    <source>
        <dbReference type="ARBA" id="ARBA00023002"/>
    </source>
</evidence>
<evidence type="ECO:0000259" key="8">
    <source>
        <dbReference type="SMART" id="SM00919"/>
    </source>
</evidence>
<feature type="active site" description="Proton acceptor" evidence="5">
    <location>
        <position position="90"/>
    </location>
</feature>
<feature type="binding site" evidence="7">
    <location>
        <position position="158"/>
    </location>
    <ligand>
        <name>a divalent metal cation</name>
        <dbReference type="ChEBI" id="CHEBI:60240"/>
    </ligand>
</feature>
<protein>
    <submittedName>
        <fullName evidence="10">NAD-dependent malic enzyme</fullName>
    </submittedName>
</protein>
<dbReference type="GO" id="GO:0051287">
    <property type="term" value="F:NAD binding"/>
    <property type="evidence" value="ECO:0007669"/>
    <property type="project" value="InterPro"/>
</dbReference>
<dbReference type="RefSeq" id="WP_138249611.1">
    <property type="nucleotide sequence ID" value="NZ_AP022616.1"/>
</dbReference>
<dbReference type="Pfam" id="PF03949">
    <property type="entry name" value="Malic_M"/>
    <property type="match status" value="1"/>
</dbReference>
<evidence type="ECO:0000256" key="5">
    <source>
        <dbReference type="PIRSR" id="PIRSR000106-1"/>
    </source>
</evidence>
<dbReference type="Gene3D" id="3.40.50.10380">
    <property type="entry name" value="Malic enzyme, N-terminal domain"/>
    <property type="match status" value="1"/>
</dbReference>
<accession>A0AA94UH23</accession>
<dbReference type="Pfam" id="PF00390">
    <property type="entry name" value="malic"/>
    <property type="match status" value="1"/>
</dbReference>
<evidence type="ECO:0000313" key="10">
    <source>
        <dbReference type="EMBL" id="TLH66659.1"/>
    </source>
</evidence>
<dbReference type="InterPro" id="IPR001891">
    <property type="entry name" value="Malic_OxRdtase"/>
</dbReference>
<dbReference type="PANTHER" id="PTHR43237">
    <property type="entry name" value="NADP-DEPENDENT MALIC ENZYME"/>
    <property type="match status" value="1"/>
</dbReference>
<reference evidence="10 11" key="1">
    <citation type="submission" date="2018-01" db="EMBL/GenBank/DDBJ databases">
        <title>Comparative genomics of Mycobacterium mucogenicum and Mycobacterium neoaurum clade members emphasizing tRNA and non-coding RNA.</title>
        <authorList>
            <person name="Behra P.R.K."/>
            <person name="Pettersson B.M.F."/>
            <person name="Das S."/>
            <person name="Dasgupta S."/>
            <person name="Kirsebom L.A."/>
        </authorList>
    </citation>
    <scope>NUCLEOTIDE SEQUENCE [LARGE SCALE GENOMIC DNA]</scope>
    <source>
        <strain evidence="10 11">DSM 45104</strain>
    </source>
</reference>
<sequence>MVIDDAEIFAAHEGGKLSVALNEPLDTQRALSIAYTPGVAQVSRAIAADATLAKKYTWANRLVAVVSDGSAVLGLGDIGPAASLPVMEGKSALFKTFGGLDSIPIVLDTKDPDEIVETLIRLRPTFGAVNLEDISAPRCFEIERRVIEALDCPVMHDDQHGTAIVVLAALLGATKVLERDMHNLKVVVSGAGAAGVACTNIMLASGIRDIIVLDSKGVVHTGRDDLNSFKAELAGRTNPRGVTGGIAEALDGADVFLGVSAGLVPEEFIAEMAPNAIVFALSNPDPEIHPDVARKYAAVVATGRSDFPNQINNVLAFPGVFRGALDAGARRITEAMKVAAAEAIFSVVGDDLSVDYIVPSALDPRVGPAVAAAVAAASQA</sequence>
<dbReference type="InterPro" id="IPR012302">
    <property type="entry name" value="Malic_NAD-bd"/>
</dbReference>
<comment type="caution">
    <text evidence="10">The sequence shown here is derived from an EMBL/GenBank/DDBJ whole genome shotgun (WGS) entry which is preliminary data.</text>
</comment>
<dbReference type="AlphaFoldDB" id="A0AA94UH23"/>
<evidence type="ECO:0000256" key="2">
    <source>
        <dbReference type="ARBA" id="ARBA00008785"/>
    </source>
</evidence>
<dbReference type="InterPro" id="IPR046346">
    <property type="entry name" value="Aminoacid_DH-like_N_sf"/>
</dbReference>
<proteinExistence type="inferred from homology"/>
<keyword evidence="3 7" id="KW-0479">Metal-binding</keyword>
<organism evidence="10 11">
    <name type="scientific">Mycolicibacterium phocaicum</name>
    <dbReference type="NCBI Taxonomy" id="319706"/>
    <lineage>
        <taxon>Bacteria</taxon>
        <taxon>Bacillati</taxon>
        <taxon>Actinomycetota</taxon>
        <taxon>Actinomycetes</taxon>
        <taxon>Mycobacteriales</taxon>
        <taxon>Mycobacteriaceae</taxon>
        <taxon>Mycolicibacterium</taxon>
    </lineage>
</organism>
<dbReference type="InterPro" id="IPR012301">
    <property type="entry name" value="Malic_N_dom"/>
</dbReference>
<dbReference type="InterPro" id="IPR051674">
    <property type="entry name" value="Malate_Decarboxylase"/>
</dbReference>
<feature type="binding site" evidence="7">
    <location>
        <position position="133"/>
    </location>
    <ligand>
        <name>a divalent metal cation</name>
        <dbReference type="ChEBI" id="CHEBI:60240"/>
    </ligand>
</feature>
<dbReference type="GO" id="GO:0016616">
    <property type="term" value="F:oxidoreductase activity, acting on the CH-OH group of donors, NAD or NADP as acceptor"/>
    <property type="evidence" value="ECO:0007669"/>
    <property type="project" value="InterPro"/>
</dbReference>
<dbReference type="SUPFAM" id="SSF51735">
    <property type="entry name" value="NAD(P)-binding Rossmann-fold domains"/>
    <property type="match status" value="1"/>
</dbReference>
<dbReference type="GO" id="GO:0004470">
    <property type="term" value="F:malic enzyme activity"/>
    <property type="evidence" value="ECO:0007669"/>
    <property type="project" value="InterPro"/>
</dbReference>
<feature type="domain" description="Malic enzyme NAD-binding" evidence="8">
    <location>
        <begin position="159"/>
        <end position="379"/>
    </location>
</feature>
<dbReference type="InterPro" id="IPR036291">
    <property type="entry name" value="NAD(P)-bd_dom_sf"/>
</dbReference>
<dbReference type="CDD" id="cd05311">
    <property type="entry name" value="NAD_bind_2_malic_enz"/>
    <property type="match status" value="1"/>
</dbReference>
<comment type="cofactor">
    <cofactor evidence="1">
        <name>Mn(2+)</name>
        <dbReference type="ChEBI" id="CHEBI:29035"/>
    </cofactor>
</comment>
<evidence type="ECO:0000256" key="1">
    <source>
        <dbReference type="ARBA" id="ARBA00001936"/>
    </source>
</evidence>